<evidence type="ECO:0000313" key="3">
    <source>
        <dbReference type="Proteomes" id="UP001596447"/>
    </source>
</evidence>
<feature type="transmembrane region" description="Helical" evidence="1">
    <location>
        <begin position="6"/>
        <end position="34"/>
    </location>
</feature>
<keyword evidence="1" id="KW-1133">Transmembrane helix</keyword>
<comment type="caution">
    <text evidence="2">The sequence shown here is derived from an EMBL/GenBank/DDBJ whole genome shotgun (WGS) entry which is preliminary data.</text>
</comment>
<evidence type="ECO:0000313" key="2">
    <source>
        <dbReference type="EMBL" id="MFC7199070.1"/>
    </source>
</evidence>
<feature type="transmembrane region" description="Helical" evidence="1">
    <location>
        <begin position="127"/>
        <end position="151"/>
    </location>
</feature>
<evidence type="ECO:0000256" key="1">
    <source>
        <dbReference type="SAM" id="Phobius"/>
    </source>
</evidence>
<organism evidence="2 3">
    <name type="scientific">Halospeciosus flavus</name>
    <dbReference type="NCBI Taxonomy" id="3032283"/>
    <lineage>
        <taxon>Archaea</taxon>
        <taxon>Methanobacteriati</taxon>
        <taxon>Methanobacteriota</taxon>
        <taxon>Stenosarchaea group</taxon>
        <taxon>Halobacteria</taxon>
        <taxon>Halobacteriales</taxon>
        <taxon>Halobacteriaceae</taxon>
        <taxon>Halospeciosus</taxon>
    </lineage>
</organism>
<feature type="transmembrane region" description="Helical" evidence="1">
    <location>
        <begin position="86"/>
        <end position="106"/>
    </location>
</feature>
<sequence>MADPQVVAAGLGAMNLFGTLLLGWIVVIAAAIYVTNPGEGEYVNYSTIPLALVGSLGFAALAATFYRVLQAVVAGFQQVPASVQQLQGLVTGFVVLTGAVFVLVVTKPLADSVSPAFERRMPDERRAGFAAYGAALTAEFALVAGPTLFLVNVMP</sequence>
<keyword evidence="1" id="KW-0812">Transmembrane</keyword>
<keyword evidence="1" id="KW-0472">Membrane</keyword>
<proteinExistence type="predicted"/>
<gene>
    <name evidence="2" type="ORF">ACFQJ9_06520</name>
</gene>
<keyword evidence="3" id="KW-1185">Reference proteome</keyword>
<reference evidence="2 3" key="1">
    <citation type="journal article" date="2019" name="Int. J. Syst. Evol. Microbiol.">
        <title>The Global Catalogue of Microorganisms (GCM) 10K type strain sequencing project: providing services to taxonomists for standard genome sequencing and annotation.</title>
        <authorList>
            <consortium name="The Broad Institute Genomics Platform"/>
            <consortium name="The Broad Institute Genome Sequencing Center for Infectious Disease"/>
            <person name="Wu L."/>
            <person name="Ma J."/>
        </authorList>
    </citation>
    <scope>NUCLEOTIDE SEQUENCE [LARGE SCALE GENOMIC DNA]</scope>
    <source>
        <strain evidence="2 3">XZGYJ-43</strain>
    </source>
</reference>
<dbReference type="EMBL" id="JBHTAR010000011">
    <property type="protein sequence ID" value="MFC7199070.1"/>
    <property type="molecule type" value="Genomic_DNA"/>
</dbReference>
<name>A0ABD5Z1J1_9EURY</name>
<dbReference type="Proteomes" id="UP001596447">
    <property type="component" value="Unassembled WGS sequence"/>
</dbReference>
<feature type="transmembrane region" description="Helical" evidence="1">
    <location>
        <begin position="46"/>
        <end position="66"/>
    </location>
</feature>
<dbReference type="RefSeq" id="WP_279529017.1">
    <property type="nucleotide sequence ID" value="NZ_CP122312.1"/>
</dbReference>
<accession>A0ABD5Z1J1</accession>
<dbReference type="AlphaFoldDB" id="A0ABD5Z1J1"/>
<protein>
    <submittedName>
        <fullName evidence="2">Uncharacterized protein</fullName>
    </submittedName>
</protein>